<comment type="caution">
    <text evidence="2">The sequence shown here is derived from an EMBL/GenBank/DDBJ whole genome shotgun (WGS) entry which is preliminary data.</text>
</comment>
<evidence type="ECO:0000256" key="1">
    <source>
        <dbReference type="SAM" id="MobiDB-lite"/>
    </source>
</evidence>
<protein>
    <submittedName>
        <fullName evidence="2">Uncharacterized protein</fullName>
    </submittedName>
</protein>
<evidence type="ECO:0000313" key="2">
    <source>
        <dbReference type="EMBL" id="ORZ40675.1"/>
    </source>
</evidence>
<keyword evidence="3" id="KW-1185">Reference proteome</keyword>
<dbReference type="Proteomes" id="UP000193411">
    <property type="component" value="Unassembled WGS sequence"/>
</dbReference>
<feature type="compositionally biased region" description="Low complexity" evidence="1">
    <location>
        <begin position="394"/>
        <end position="404"/>
    </location>
</feature>
<reference evidence="2 3" key="1">
    <citation type="submission" date="2016-07" db="EMBL/GenBank/DDBJ databases">
        <title>Pervasive Adenine N6-methylation of Active Genes in Fungi.</title>
        <authorList>
            <consortium name="DOE Joint Genome Institute"/>
            <person name="Mondo S.J."/>
            <person name="Dannebaum R.O."/>
            <person name="Kuo R.C."/>
            <person name="Labutti K."/>
            <person name="Haridas S."/>
            <person name="Kuo A."/>
            <person name="Salamov A."/>
            <person name="Ahrendt S.R."/>
            <person name="Lipzen A."/>
            <person name="Sullivan W."/>
            <person name="Andreopoulos W.B."/>
            <person name="Clum A."/>
            <person name="Lindquist E."/>
            <person name="Daum C."/>
            <person name="Ramamoorthy G.K."/>
            <person name="Gryganskyi A."/>
            <person name="Culley D."/>
            <person name="Magnuson J.K."/>
            <person name="James T.Y."/>
            <person name="O'Malley M.A."/>
            <person name="Stajich J.E."/>
            <person name="Spatafora J.W."/>
            <person name="Visel A."/>
            <person name="Grigoriev I.V."/>
        </authorList>
    </citation>
    <scope>NUCLEOTIDE SEQUENCE [LARGE SCALE GENOMIC DNA]</scope>
    <source>
        <strain evidence="2 3">PL171</strain>
    </source>
</reference>
<sequence>MSGLFRLASSLADPTVEMHTPGHLPSLGQFTPDPHLALQTFHSTLTGHFSSGGGSNGPRSRIEYATHMAMAFFEPHLTEAKAYFDAVAHDLTPVFPHLVPVDYAARVVAETECRASQLLVPWFGAGSGSAVPAALALEASLGMALAGVAPSSNVCLVIRAALIATACACSRDIVASPESWTFPYDPPVSYGGPSEQELDVRRDLLLRDILSAASGSPFPRRLLPAVAALTGRQLIAILGRSKCTSFTTSAGIPNSSLPHSAQPALVQRLPHVPKPYPLYVSLVPWTARNSGHEQHAYLLNAMDDAAYFGACTYPVCMYRVCEQAVATFMVGAQERRRERVRRRDADDEGERNLGMDAAEADAMMVVDGAGTASQEAAARVAATGNPFGFVPSVLSASSSRAGSAPGTPENGRKRVRTLQPDEQ</sequence>
<dbReference type="EMBL" id="MCFL01000002">
    <property type="protein sequence ID" value="ORZ40675.1"/>
    <property type="molecule type" value="Genomic_DNA"/>
</dbReference>
<proteinExistence type="predicted"/>
<dbReference type="OrthoDB" id="5586139at2759"/>
<feature type="region of interest" description="Disordered" evidence="1">
    <location>
        <begin position="394"/>
        <end position="423"/>
    </location>
</feature>
<dbReference type="AlphaFoldDB" id="A0A1Y2I1F6"/>
<organism evidence="2 3">
    <name type="scientific">Catenaria anguillulae PL171</name>
    <dbReference type="NCBI Taxonomy" id="765915"/>
    <lineage>
        <taxon>Eukaryota</taxon>
        <taxon>Fungi</taxon>
        <taxon>Fungi incertae sedis</taxon>
        <taxon>Blastocladiomycota</taxon>
        <taxon>Blastocladiomycetes</taxon>
        <taxon>Blastocladiales</taxon>
        <taxon>Catenariaceae</taxon>
        <taxon>Catenaria</taxon>
    </lineage>
</organism>
<gene>
    <name evidence="2" type="ORF">BCR44DRAFT_253899</name>
</gene>
<accession>A0A1Y2I1F6</accession>
<evidence type="ECO:0000313" key="3">
    <source>
        <dbReference type="Proteomes" id="UP000193411"/>
    </source>
</evidence>
<name>A0A1Y2I1F6_9FUNG</name>